<name>A0A0M2NPH3_9FIRM</name>
<evidence type="ECO:0000259" key="1">
    <source>
        <dbReference type="SMART" id="SM00842"/>
    </source>
</evidence>
<dbReference type="GO" id="GO:0051301">
    <property type="term" value="P:cell division"/>
    <property type="evidence" value="ECO:0007669"/>
    <property type="project" value="UniProtKB-KW"/>
</dbReference>
<organism evidence="2 3">
    <name type="scientific">Christensenella hongkongensis</name>
    <dbReference type="NCBI Taxonomy" id="270498"/>
    <lineage>
        <taxon>Bacteria</taxon>
        <taxon>Bacillati</taxon>
        <taxon>Bacillota</taxon>
        <taxon>Clostridia</taxon>
        <taxon>Christensenellales</taxon>
        <taxon>Christensenellaceae</taxon>
        <taxon>Christensenella</taxon>
    </lineage>
</organism>
<dbReference type="PANTHER" id="PTHR32432:SF4">
    <property type="entry name" value="CELL DIVISION PROTEIN FTSA"/>
    <property type="match status" value="1"/>
</dbReference>
<keyword evidence="2" id="KW-0131">Cell cycle</keyword>
<dbReference type="PANTHER" id="PTHR32432">
    <property type="entry name" value="CELL DIVISION PROTEIN FTSA-RELATED"/>
    <property type="match status" value="1"/>
</dbReference>
<dbReference type="Proteomes" id="UP000034076">
    <property type="component" value="Unassembled WGS sequence"/>
</dbReference>
<dbReference type="STRING" id="270498.CHK_0205"/>
<reference evidence="2 3" key="1">
    <citation type="submission" date="2015-04" db="EMBL/GenBank/DDBJ databases">
        <title>Draft genome sequence of bacteremic isolate Catabacter hongkongensis type strain HKU16T.</title>
        <authorList>
            <person name="Lau S.K."/>
            <person name="Teng J.L."/>
            <person name="Huang Y."/>
            <person name="Curreem S.O."/>
            <person name="Tsui S.K."/>
            <person name="Woo P.C."/>
        </authorList>
    </citation>
    <scope>NUCLEOTIDE SEQUENCE [LARGE SCALE GENOMIC DNA]</scope>
    <source>
        <strain evidence="2 3">HKU16</strain>
    </source>
</reference>
<evidence type="ECO:0000313" key="3">
    <source>
        <dbReference type="Proteomes" id="UP000034076"/>
    </source>
</evidence>
<comment type="caution">
    <text evidence="2">The sequence shown here is derived from an EMBL/GenBank/DDBJ whole genome shotgun (WGS) entry which is preliminary data.</text>
</comment>
<protein>
    <submittedName>
        <fullName evidence="2">Cell division protein FtsA</fullName>
    </submittedName>
</protein>
<gene>
    <name evidence="2" type="ORF">CHK_0205</name>
</gene>
<dbReference type="InterPro" id="IPR050696">
    <property type="entry name" value="FtsA/MreB"/>
</dbReference>
<dbReference type="Pfam" id="PF14450">
    <property type="entry name" value="FtsA"/>
    <property type="match status" value="1"/>
</dbReference>
<proteinExistence type="predicted"/>
<dbReference type="EMBL" id="LAYJ01000029">
    <property type="protein sequence ID" value="KKI52297.1"/>
    <property type="molecule type" value="Genomic_DNA"/>
</dbReference>
<evidence type="ECO:0000313" key="2">
    <source>
        <dbReference type="EMBL" id="KKI52297.1"/>
    </source>
</evidence>
<dbReference type="OrthoDB" id="9768127at2"/>
<dbReference type="Pfam" id="PF02491">
    <property type="entry name" value="SHS2_FTSA"/>
    <property type="match status" value="1"/>
</dbReference>
<keyword evidence="3" id="KW-1185">Reference proteome</keyword>
<dbReference type="SMART" id="SM00842">
    <property type="entry name" value="FtsA"/>
    <property type="match status" value="1"/>
</dbReference>
<dbReference type="InterPro" id="IPR043129">
    <property type="entry name" value="ATPase_NBD"/>
</dbReference>
<dbReference type="RefSeq" id="WP_046442099.1">
    <property type="nucleotide sequence ID" value="NZ_JAXDTA010000230.1"/>
</dbReference>
<dbReference type="InterPro" id="IPR003494">
    <property type="entry name" value="SHS2_FtsA"/>
</dbReference>
<feature type="domain" description="SHS2" evidence="1">
    <location>
        <begin position="5"/>
        <end position="190"/>
    </location>
</feature>
<sequence length="393" mass="44600">MRDFKTVIEFGTSKISCTVAEKKQRMGLEVLGYAQVPYEGIKNSKWVEPKNVIYALEHALEACERQTGTRIRNADVGIPGSFINVINQNAQVPVKGRVTEKDVDLLIEKARRFDFPEDLTLVHEWPAWFLMDDDNIYLDPYDIPTKRLRGCISFTFANKFFLKDVMDLLNHLGVRVDYFIPEPLAEALYLLPAEKRDAIAAIIDIGYYSTNVSLVYGDSLLHFTTIPMGGGHITHDIAYAMKVDDETAEQLKRRYTFGLSDNNSISQLFAKGSDGKLKKYPYDLLKEIIDARVEHLILYICKLLNKSEISVSRKINMYLTGGGLAFMKGSDSFFRAVSGRTPTLIRVQNTKLQPPDMHSAYALMQYAYDGYIQSKSPARRKGLFGRGQDVLFE</sequence>
<keyword evidence="2" id="KW-0132">Cell division</keyword>
<dbReference type="AlphaFoldDB" id="A0A0M2NPH3"/>
<dbReference type="Gene3D" id="3.30.420.40">
    <property type="match status" value="1"/>
</dbReference>
<accession>A0A0M2NPH3</accession>
<dbReference type="SUPFAM" id="SSF53067">
    <property type="entry name" value="Actin-like ATPase domain"/>
    <property type="match status" value="2"/>
</dbReference>
<dbReference type="GO" id="GO:0009898">
    <property type="term" value="C:cytoplasmic side of plasma membrane"/>
    <property type="evidence" value="ECO:0007669"/>
    <property type="project" value="TreeGrafter"/>
</dbReference>
<dbReference type="GO" id="GO:0032153">
    <property type="term" value="C:cell division site"/>
    <property type="evidence" value="ECO:0007669"/>
    <property type="project" value="TreeGrafter"/>
</dbReference>